<dbReference type="GO" id="GO:0046870">
    <property type="term" value="F:cadmium ion binding"/>
    <property type="evidence" value="ECO:0007669"/>
    <property type="project" value="TreeGrafter"/>
</dbReference>
<dbReference type="AlphaFoldDB" id="A0A3E2XQ40"/>
<organism evidence="3 5">
    <name type="scientific">Coprococcus catus</name>
    <dbReference type="NCBI Taxonomy" id="116085"/>
    <lineage>
        <taxon>Bacteria</taxon>
        <taxon>Bacillati</taxon>
        <taxon>Bacillota</taxon>
        <taxon>Clostridia</taxon>
        <taxon>Lachnospirales</taxon>
        <taxon>Lachnospiraceae</taxon>
        <taxon>Coprococcus</taxon>
    </lineage>
</organism>
<dbReference type="PROSITE" id="PS50151">
    <property type="entry name" value="UVR"/>
    <property type="match status" value="1"/>
</dbReference>
<dbReference type="PIRSF" id="PIRSF015034">
    <property type="entry name" value="YacH"/>
    <property type="match status" value="1"/>
</dbReference>
<name>A0A3E2XQ40_9FIRM</name>
<evidence type="ECO:0000259" key="1">
    <source>
        <dbReference type="PROSITE" id="PS50151"/>
    </source>
</evidence>
<dbReference type="PANTHER" id="PTHR38430">
    <property type="entry name" value="PROTEIN-ARGININE KINASE ACTIVATOR PROTEIN"/>
    <property type="match status" value="1"/>
</dbReference>
<evidence type="ECO:0000313" key="3">
    <source>
        <dbReference type="EMBL" id="RGC50939.1"/>
    </source>
</evidence>
<dbReference type="InterPro" id="IPR001943">
    <property type="entry name" value="UVR_dom"/>
</dbReference>
<dbReference type="Proteomes" id="UP000261231">
    <property type="component" value="Unassembled WGS sequence"/>
</dbReference>
<proteinExistence type="predicted"/>
<dbReference type="GO" id="GO:0050897">
    <property type="term" value="F:cobalt ion binding"/>
    <property type="evidence" value="ECO:0007669"/>
    <property type="project" value="TreeGrafter"/>
</dbReference>
<reference evidence="4 5" key="1">
    <citation type="submission" date="2018-08" db="EMBL/GenBank/DDBJ databases">
        <title>A genome reference for cultivated species of the human gut microbiota.</title>
        <authorList>
            <person name="Zou Y."/>
            <person name="Xue W."/>
            <person name="Luo G."/>
        </authorList>
    </citation>
    <scope>NUCLEOTIDE SEQUENCE [LARGE SCALE GENOMIC DNA]</scope>
    <source>
        <strain evidence="2 4">AF45-17</strain>
        <strain evidence="3 5">AM28-39</strain>
    </source>
</reference>
<dbReference type="GO" id="GO:0008270">
    <property type="term" value="F:zinc ion binding"/>
    <property type="evidence" value="ECO:0007669"/>
    <property type="project" value="TreeGrafter"/>
</dbReference>
<dbReference type="Pfam" id="PF02151">
    <property type="entry name" value="UVR"/>
    <property type="match status" value="1"/>
</dbReference>
<comment type="caution">
    <text evidence="3">The sequence shown here is derived from an EMBL/GenBank/DDBJ whole genome shotgun (WGS) entry which is preliminary data.</text>
</comment>
<dbReference type="GO" id="GO:0005507">
    <property type="term" value="F:copper ion binding"/>
    <property type="evidence" value="ECO:0007669"/>
    <property type="project" value="TreeGrafter"/>
</dbReference>
<dbReference type="GO" id="GO:1990169">
    <property type="term" value="P:stress response to copper ion"/>
    <property type="evidence" value="ECO:0007669"/>
    <property type="project" value="TreeGrafter"/>
</dbReference>
<dbReference type="EMBL" id="QVFD01000001">
    <property type="protein sequence ID" value="RGC50939.1"/>
    <property type="molecule type" value="Genomic_DNA"/>
</dbReference>
<dbReference type="PANTHER" id="PTHR38430:SF1">
    <property type="entry name" value="PROTEIN-ARGININE KINASE ACTIVATOR PROTEIN"/>
    <property type="match status" value="1"/>
</dbReference>
<dbReference type="OrthoDB" id="9788704at2"/>
<accession>A0A3E2XQ40</accession>
<dbReference type="EMBL" id="QVEP01000008">
    <property type="protein sequence ID" value="RGB80866.1"/>
    <property type="molecule type" value="Genomic_DNA"/>
</dbReference>
<feature type="domain" description="UVR" evidence="1">
    <location>
        <begin position="161"/>
        <end position="196"/>
    </location>
</feature>
<dbReference type="GO" id="GO:1990170">
    <property type="term" value="P:stress response to cadmium ion"/>
    <property type="evidence" value="ECO:0007669"/>
    <property type="project" value="TreeGrafter"/>
</dbReference>
<keyword evidence="5" id="KW-1185">Reference proteome</keyword>
<evidence type="ECO:0000313" key="2">
    <source>
        <dbReference type="EMBL" id="RGB80866.1"/>
    </source>
</evidence>
<dbReference type="InterPro" id="IPR025542">
    <property type="entry name" value="YacH"/>
</dbReference>
<gene>
    <name evidence="2" type="ORF">DW070_04720</name>
    <name evidence="3" type="ORF">DW747_00045</name>
</gene>
<dbReference type="Proteomes" id="UP000260773">
    <property type="component" value="Unassembled WGS sequence"/>
</dbReference>
<dbReference type="RefSeq" id="WP_117527476.1">
    <property type="nucleotide sequence ID" value="NZ_JAJCNA010000020.1"/>
</dbReference>
<evidence type="ECO:0000313" key="4">
    <source>
        <dbReference type="Proteomes" id="UP000260773"/>
    </source>
</evidence>
<evidence type="ECO:0000313" key="5">
    <source>
        <dbReference type="Proteomes" id="UP000261231"/>
    </source>
</evidence>
<protein>
    <recommendedName>
        <fullName evidence="1">UVR domain-containing protein</fullName>
    </recommendedName>
</protein>
<sequence>MLCDGCHENEAVVFYTEIINGEKKELHLCEACAAKETGMDHSFVSLTDTSFLANLLASVLGKRQETDDEENLKKTNLVCPSCHMTYNEFLKYGTFGCPDCYKTFNFVLDGYLKKIQGNCEHTGKEPLYGGETVHIPSITADADHAEMKDVEQDIAFTVDAGSTEEELRAALKRAVAKEEYEEAARIRDIIRAGRKEADEHA</sequence>